<proteinExistence type="predicted"/>
<dbReference type="EMBL" id="DS995704">
    <property type="protein sequence ID" value="EEQ32222.1"/>
    <property type="molecule type" value="Genomic_DNA"/>
</dbReference>
<dbReference type="HOGENOM" id="CLU_102243_0_0_1"/>
<dbReference type="InterPro" id="IPR046670">
    <property type="entry name" value="DUF6540"/>
</dbReference>
<sequence>MSDYPTASTPVKRVGLREMCEVNGRRFSRRTGTQQWAEYRPEDSLPPPGRSLDLSLVHHAQGPGEPLHWALFVGPENQPGMVYEVKGDAEFMTYQPPSGPVDVTRSASFSTMYRLAALSEQQAAVVREVADSEVPPRAPNRQSVKENCQGWAVRVIARLVDRGIVPAAKLQMAESMMQPV</sequence>
<evidence type="ECO:0000313" key="2">
    <source>
        <dbReference type="Proteomes" id="UP000002035"/>
    </source>
</evidence>
<accession>C5FQR9</accession>
<dbReference type="OrthoDB" id="4342612at2759"/>
<organism evidence="1 2">
    <name type="scientific">Arthroderma otae (strain ATCC MYA-4605 / CBS 113480)</name>
    <name type="common">Microsporum canis</name>
    <dbReference type="NCBI Taxonomy" id="554155"/>
    <lineage>
        <taxon>Eukaryota</taxon>
        <taxon>Fungi</taxon>
        <taxon>Dikarya</taxon>
        <taxon>Ascomycota</taxon>
        <taxon>Pezizomycotina</taxon>
        <taxon>Eurotiomycetes</taxon>
        <taxon>Eurotiomycetidae</taxon>
        <taxon>Onygenales</taxon>
        <taxon>Arthrodermataceae</taxon>
        <taxon>Microsporum</taxon>
    </lineage>
</organism>
<gene>
    <name evidence="1" type="ORF">MCYG_05041</name>
</gene>
<dbReference type="Pfam" id="PF20174">
    <property type="entry name" value="DUF6540"/>
    <property type="match status" value="1"/>
</dbReference>
<reference evidence="2" key="1">
    <citation type="journal article" date="2012" name="MBio">
        <title>Comparative genome analysis of Trichophyton rubrum and related dermatophytes reveals candidate genes involved in infection.</title>
        <authorList>
            <person name="Martinez D.A."/>
            <person name="Oliver B.G."/>
            <person name="Graeser Y."/>
            <person name="Goldberg J.M."/>
            <person name="Li W."/>
            <person name="Martinez-Rossi N.M."/>
            <person name="Monod M."/>
            <person name="Shelest E."/>
            <person name="Barton R.C."/>
            <person name="Birch E."/>
            <person name="Brakhage A.A."/>
            <person name="Chen Z."/>
            <person name="Gurr S.J."/>
            <person name="Heiman D."/>
            <person name="Heitman J."/>
            <person name="Kosti I."/>
            <person name="Rossi A."/>
            <person name="Saif S."/>
            <person name="Samalova M."/>
            <person name="Saunders C.W."/>
            <person name="Shea T."/>
            <person name="Summerbell R.C."/>
            <person name="Xu J."/>
            <person name="Young S."/>
            <person name="Zeng Q."/>
            <person name="Birren B.W."/>
            <person name="Cuomo C.A."/>
            <person name="White T.C."/>
        </authorList>
    </citation>
    <scope>NUCLEOTIDE SEQUENCE [LARGE SCALE GENOMIC DNA]</scope>
    <source>
        <strain evidence="2">ATCC MYA-4605 / CBS 113480</strain>
    </source>
</reference>
<name>C5FQR9_ARTOC</name>
<keyword evidence="2" id="KW-1185">Reference proteome</keyword>
<protein>
    <submittedName>
        <fullName evidence="1">Uncharacterized protein</fullName>
    </submittedName>
</protein>
<dbReference type="OMA" id="QEWTEDT"/>
<dbReference type="Proteomes" id="UP000002035">
    <property type="component" value="Unassembled WGS sequence"/>
</dbReference>
<dbReference type="VEuPathDB" id="FungiDB:MCYG_05041"/>
<evidence type="ECO:0000313" key="1">
    <source>
        <dbReference type="EMBL" id="EEQ32222.1"/>
    </source>
</evidence>
<dbReference type="AlphaFoldDB" id="C5FQR9"/>
<dbReference type="RefSeq" id="XP_002847304.1">
    <property type="nucleotide sequence ID" value="XM_002847258.1"/>
</dbReference>
<dbReference type="GeneID" id="9226159"/>
<dbReference type="eggNOG" id="ENOG502STI1">
    <property type="taxonomic scope" value="Eukaryota"/>
</dbReference>